<keyword evidence="3" id="KW-1185">Reference proteome</keyword>
<dbReference type="OrthoDB" id="3247681at2759"/>
<protein>
    <submittedName>
        <fullName evidence="2">Uncharacterized protein</fullName>
    </submittedName>
</protein>
<feature type="compositionally biased region" description="Acidic residues" evidence="1">
    <location>
        <begin position="524"/>
        <end position="533"/>
    </location>
</feature>
<feature type="compositionally biased region" description="Basic and acidic residues" evidence="1">
    <location>
        <begin position="576"/>
        <end position="591"/>
    </location>
</feature>
<dbReference type="Proteomes" id="UP000076738">
    <property type="component" value="Unassembled WGS sequence"/>
</dbReference>
<dbReference type="STRING" id="1330018.A0A167Q691"/>
<name>A0A167Q691_CALVF</name>
<accession>A0A167Q691</accession>
<reference evidence="2 3" key="1">
    <citation type="journal article" date="2016" name="Mol. Biol. Evol.">
        <title>Comparative Genomics of Early-Diverging Mushroom-Forming Fungi Provides Insights into the Origins of Lignocellulose Decay Capabilities.</title>
        <authorList>
            <person name="Nagy L.G."/>
            <person name="Riley R."/>
            <person name="Tritt A."/>
            <person name="Adam C."/>
            <person name="Daum C."/>
            <person name="Floudas D."/>
            <person name="Sun H."/>
            <person name="Yadav J.S."/>
            <person name="Pangilinan J."/>
            <person name="Larsson K.H."/>
            <person name="Matsuura K."/>
            <person name="Barry K."/>
            <person name="Labutti K."/>
            <person name="Kuo R."/>
            <person name="Ohm R.A."/>
            <person name="Bhattacharya S.S."/>
            <person name="Shirouzu T."/>
            <person name="Yoshinaga Y."/>
            <person name="Martin F.M."/>
            <person name="Grigoriev I.V."/>
            <person name="Hibbett D.S."/>
        </authorList>
    </citation>
    <scope>NUCLEOTIDE SEQUENCE [LARGE SCALE GENOMIC DNA]</scope>
    <source>
        <strain evidence="2 3">TUFC12733</strain>
    </source>
</reference>
<feature type="compositionally biased region" description="Basic and acidic residues" evidence="1">
    <location>
        <begin position="508"/>
        <end position="520"/>
    </location>
</feature>
<evidence type="ECO:0000256" key="1">
    <source>
        <dbReference type="SAM" id="MobiDB-lite"/>
    </source>
</evidence>
<gene>
    <name evidence="2" type="ORF">CALVIDRAFT_561315</name>
</gene>
<evidence type="ECO:0000313" key="3">
    <source>
        <dbReference type="Proteomes" id="UP000076738"/>
    </source>
</evidence>
<dbReference type="AlphaFoldDB" id="A0A167Q691"/>
<evidence type="ECO:0000313" key="2">
    <source>
        <dbReference type="EMBL" id="KZO99455.1"/>
    </source>
</evidence>
<organism evidence="2 3">
    <name type="scientific">Calocera viscosa (strain TUFC12733)</name>
    <dbReference type="NCBI Taxonomy" id="1330018"/>
    <lineage>
        <taxon>Eukaryota</taxon>
        <taxon>Fungi</taxon>
        <taxon>Dikarya</taxon>
        <taxon>Basidiomycota</taxon>
        <taxon>Agaricomycotina</taxon>
        <taxon>Dacrymycetes</taxon>
        <taxon>Dacrymycetales</taxon>
        <taxon>Dacrymycetaceae</taxon>
        <taxon>Calocera</taxon>
    </lineage>
</organism>
<dbReference type="EMBL" id="KV417272">
    <property type="protein sequence ID" value="KZO99455.1"/>
    <property type="molecule type" value="Genomic_DNA"/>
</dbReference>
<sequence>MPRTDPMKLQWKARSEITTANRAKHALAQARLLELEVVLNNTLNDIARETGISRAAIEGFFRGRRAGYKRSNDGVSLRNAAIHQLSAEHQERGEKFLFTSPESQDDIEDRMRWLEDNPTARIAAEQAIRDLRDQKTNQVRDTHQGRQVDTVAIQKVFDHETQAFHRRTNGHSCGFVCRGSVGDTAQPSFFGTSLSKSFFEDVLHVPAEELVFAYEAYCTSGGAKGASEKIAKRVINLKHSIRATLDAALQRASADPAAKMQYKKFGQGVEDKYKITLRGWPLDELQNPSDISSVLLLSRVHGALIKGACYFEKMTDTELAHRALRLEQELEQARERRIVTMDLARAEGRPLKRRRLPEPSPATQEDANAPRPLALPEPEEAATRPTEQQDVLTTMLDPAPTVPALEQALVQWELPAQVTSPAGRECDQEEVEGLLLDMTGQTPNLAFQSSWERALPASEQLPDLGLDGSEWLPTAAALATEPAMSVVPLDNGDRADAGGGGDETLDLELDRARAAQEKVQGENGDVEEGDSEATAEAGGKDKRSGRRGVPSCAKQPRLKQAVIQAQPKQKSSAKSGRFDIDFAELDRERRAGAGLRRRGLTEMTNRGDGLVPHRSQRGTD</sequence>
<feature type="region of interest" description="Disordered" evidence="1">
    <location>
        <begin position="489"/>
        <end position="620"/>
    </location>
</feature>
<feature type="region of interest" description="Disordered" evidence="1">
    <location>
        <begin position="349"/>
        <end position="388"/>
    </location>
</feature>
<proteinExistence type="predicted"/>